<feature type="compositionally biased region" description="Low complexity" evidence="1">
    <location>
        <begin position="49"/>
        <end position="70"/>
    </location>
</feature>
<feature type="region of interest" description="Disordered" evidence="1">
    <location>
        <begin position="47"/>
        <end position="74"/>
    </location>
</feature>
<name>A0A6H1ZXG3_9ZZZZ</name>
<evidence type="ECO:0000256" key="1">
    <source>
        <dbReference type="SAM" id="MobiDB-lite"/>
    </source>
</evidence>
<gene>
    <name evidence="2" type="ORF">TM448A02527_0004</name>
</gene>
<dbReference type="AlphaFoldDB" id="A0A6H1ZXG3"/>
<dbReference type="EMBL" id="MT144321">
    <property type="protein sequence ID" value="QJA52198.1"/>
    <property type="molecule type" value="Genomic_DNA"/>
</dbReference>
<proteinExistence type="predicted"/>
<protein>
    <submittedName>
        <fullName evidence="2">Uncharacterized protein</fullName>
    </submittedName>
</protein>
<organism evidence="2">
    <name type="scientific">viral metagenome</name>
    <dbReference type="NCBI Taxonomy" id="1070528"/>
    <lineage>
        <taxon>unclassified sequences</taxon>
        <taxon>metagenomes</taxon>
        <taxon>organismal metagenomes</taxon>
    </lineage>
</organism>
<evidence type="ECO:0000313" key="2">
    <source>
        <dbReference type="EMBL" id="QJA52198.1"/>
    </source>
</evidence>
<sequence>MQVKGMTKSKSKRPSEASIRRKSFLYSCESVPSILITTVINTMPKDYMGNNNGNSNGNNNGSNNGSNNENSNKKVEEVATTLRKFLTDARMRFPNMSILEWYEMTLVCFKESSNEAMKAIDNSKTKTWMECRTKFKDSLEFATKVIEKVRKIRKRRYEIF</sequence>
<reference evidence="2" key="1">
    <citation type="submission" date="2020-03" db="EMBL/GenBank/DDBJ databases">
        <title>The deep terrestrial virosphere.</title>
        <authorList>
            <person name="Holmfeldt K."/>
            <person name="Nilsson E."/>
            <person name="Simone D."/>
            <person name="Lopez-Fernandez M."/>
            <person name="Wu X."/>
            <person name="de Brujin I."/>
            <person name="Lundin D."/>
            <person name="Andersson A."/>
            <person name="Bertilsson S."/>
            <person name="Dopson M."/>
        </authorList>
    </citation>
    <scope>NUCLEOTIDE SEQUENCE</scope>
    <source>
        <strain evidence="2">TM448A02527</strain>
    </source>
</reference>
<accession>A0A6H1ZXG3</accession>